<proteinExistence type="predicted"/>
<keyword evidence="1" id="KW-0862">Zinc</keyword>
<dbReference type="EMBL" id="BAAFSF010000004">
    <property type="protein sequence ID" value="GAB1252221.1"/>
    <property type="molecule type" value="Genomic_DNA"/>
</dbReference>
<protein>
    <recommendedName>
        <fullName evidence="2">SWIM-type domain-containing protein</fullName>
    </recommendedName>
</protein>
<keyword evidence="1" id="KW-0863">Zinc-finger</keyword>
<keyword evidence="1" id="KW-0479">Metal-binding</keyword>
<sequence length="457" mass="52184">MSNYKLSNKVCPEGMTTEEWQVALRREAARRESFTVEHLDNGRIWGDYLVRHGNNSYKVAFRGVESDWNYCSCLDFRTTGLGTCKHIESVVHMLENEVGGYPWGGLVYRPAYSSIYVSYKGGRKVRFSCGVNEENLFRSFRKRYFGEENLLDESDYPDLDKIAAEGLRLSDSFRCYEDVYEIVDEVVSTNRWRQVVLDTFPEKKMDTIYAATCGHEAIQSELYDLLLQGNGIMVGESTHTLRKEIIAMASFIVSHEEGPAVIVSSSVQTLGAWQSLIAHSPLAAEDRIYIFSQEDFDATRRLPAGRLSFLFVENSDVLKEWANPLSILIKRLSIKHLYMHLPTLSKLSPVQFSSITQHISPYLLAPFYRFINDFRSSFPLSDMGDNLPEMAHSFVFTRNQTRSLTWREESSDHVHEEDAELLVSNFMSALTGILQNPQAVALLQDRLSQLSPKPTDQ</sequence>
<reference evidence="3 4" key="1">
    <citation type="journal article" date="2025" name="Int. J. Syst. Evol. Microbiol.">
        <title>Desulfovibrio falkowii sp. nov., Porphyromonas miyakawae sp. nov., Mediterraneibacter flintii sp. nov. and Owariibacterium komagatae gen. nov., sp. nov., isolated from human faeces.</title>
        <authorList>
            <person name="Hamaguchi T."/>
            <person name="Ohara M."/>
            <person name="Hisatomi A."/>
            <person name="Sekiguchi K."/>
            <person name="Takeda J.I."/>
            <person name="Ueyama J."/>
            <person name="Ito M."/>
            <person name="Nishiwaki H."/>
            <person name="Ogi T."/>
            <person name="Hirayama M."/>
            <person name="Ohkuma M."/>
            <person name="Sakamoto M."/>
            <person name="Ohno K."/>
        </authorList>
    </citation>
    <scope>NUCLEOTIDE SEQUENCE [LARGE SCALE GENOMIC DNA]</scope>
    <source>
        <strain evidence="3 4">13CB11C</strain>
    </source>
</reference>
<comment type="caution">
    <text evidence="3">The sequence shown here is derived from an EMBL/GenBank/DDBJ whole genome shotgun (WGS) entry which is preliminary data.</text>
</comment>
<evidence type="ECO:0000259" key="2">
    <source>
        <dbReference type="PROSITE" id="PS50966"/>
    </source>
</evidence>
<dbReference type="InterPro" id="IPR007527">
    <property type="entry name" value="Znf_SWIM"/>
</dbReference>
<keyword evidence="4" id="KW-1185">Reference proteome</keyword>
<organism evidence="3 4">
    <name type="scientific">Porphyromonas miyakawae</name>
    <dbReference type="NCBI Taxonomy" id="3137470"/>
    <lineage>
        <taxon>Bacteria</taxon>
        <taxon>Pseudomonadati</taxon>
        <taxon>Bacteroidota</taxon>
        <taxon>Bacteroidia</taxon>
        <taxon>Bacteroidales</taxon>
        <taxon>Porphyromonadaceae</taxon>
        <taxon>Porphyromonas</taxon>
    </lineage>
</organism>
<dbReference type="Proteomes" id="UP001628220">
    <property type="component" value="Unassembled WGS sequence"/>
</dbReference>
<accession>A0ABQ0E3I6</accession>
<name>A0ABQ0E3I6_9PORP</name>
<feature type="domain" description="SWIM-type" evidence="2">
    <location>
        <begin position="57"/>
        <end position="95"/>
    </location>
</feature>
<evidence type="ECO:0000256" key="1">
    <source>
        <dbReference type="PROSITE-ProRule" id="PRU00325"/>
    </source>
</evidence>
<evidence type="ECO:0000313" key="3">
    <source>
        <dbReference type="EMBL" id="GAB1252221.1"/>
    </source>
</evidence>
<dbReference type="RefSeq" id="WP_411915981.1">
    <property type="nucleotide sequence ID" value="NZ_BAAFSF010000004.1"/>
</dbReference>
<dbReference type="PROSITE" id="PS50966">
    <property type="entry name" value="ZF_SWIM"/>
    <property type="match status" value="1"/>
</dbReference>
<gene>
    <name evidence="3" type="ORF">Tsumi_13270</name>
</gene>
<evidence type="ECO:0000313" key="4">
    <source>
        <dbReference type="Proteomes" id="UP001628220"/>
    </source>
</evidence>